<evidence type="ECO:0000256" key="1">
    <source>
        <dbReference type="SAM" id="MobiDB-lite"/>
    </source>
</evidence>
<feature type="compositionally biased region" description="Basic and acidic residues" evidence="1">
    <location>
        <begin position="76"/>
        <end position="91"/>
    </location>
</feature>
<accession>A0ABU3AZ60</accession>
<comment type="caution">
    <text evidence="2">The sequence shown here is derived from an EMBL/GenBank/DDBJ whole genome shotgun (WGS) entry which is preliminary data.</text>
</comment>
<evidence type="ECO:0000313" key="3">
    <source>
        <dbReference type="Proteomes" id="UP001180724"/>
    </source>
</evidence>
<dbReference type="EMBL" id="JAVRFH010000039">
    <property type="protein sequence ID" value="MDT0614368.1"/>
    <property type="molecule type" value="Genomic_DNA"/>
</dbReference>
<feature type="region of interest" description="Disordered" evidence="1">
    <location>
        <begin position="51"/>
        <end position="103"/>
    </location>
</feature>
<protein>
    <recommendedName>
        <fullName evidence="4">Lipoprotein</fullName>
    </recommendedName>
</protein>
<proteinExistence type="predicted"/>
<reference evidence="2" key="1">
    <citation type="submission" date="2024-05" db="EMBL/GenBank/DDBJ databases">
        <title>30 novel species of actinomycetes from the DSMZ collection.</title>
        <authorList>
            <person name="Nouioui I."/>
        </authorList>
    </citation>
    <scope>NUCLEOTIDE SEQUENCE</scope>
    <source>
        <strain evidence="2">DSM 40712</strain>
    </source>
</reference>
<gene>
    <name evidence="2" type="ORF">RM812_29755</name>
</gene>
<sequence length="235" mass="24802">MNRHAQHSPTPCGPVDAPEHPRNPPVRRPRLRALAVGLAVVAGMSLAACGSGEDAEAGSGKSVDTLASGAPTGKEPASKDEAQDSAVDAKRPQLRLDTSEEEKQRLADAYNACLQAHGVPMNTKRAAAAGAKQAAPEQGRADAPKYRPAYEACLVKLPLQPPETTPESNPHYADDFRAYVKCLQHKGMKIHLVADTSVSPDGLGWTFDKDTTGTLPESGIAEAEQSCSLEAFGDK</sequence>
<name>A0ABU3AZ60_9ACTN</name>
<feature type="region of interest" description="Disordered" evidence="1">
    <location>
        <begin position="1"/>
        <end position="27"/>
    </location>
</feature>
<evidence type="ECO:0000313" key="2">
    <source>
        <dbReference type="EMBL" id="MDT0614368.1"/>
    </source>
</evidence>
<keyword evidence="3" id="KW-1185">Reference proteome</keyword>
<dbReference type="Proteomes" id="UP001180724">
    <property type="component" value="Unassembled WGS sequence"/>
</dbReference>
<dbReference type="RefSeq" id="WP_311579064.1">
    <property type="nucleotide sequence ID" value="NZ_JAVRFH010000039.1"/>
</dbReference>
<evidence type="ECO:0008006" key="4">
    <source>
        <dbReference type="Google" id="ProtNLM"/>
    </source>
</evidence>
<organism evidence="2 3">
    <name type="scientific">Streptomyces lancefieldiae</name>
    <dbReference type="NCBI Taxonomy" id="3075520"/>
    <lineage>
        <taxon>Bacteria</taxon>
        <taxon>Bacillati</taxon>
        <taxon>Actinomycetota</taxon>
        <taxon>Actinomycetes</taxon>
        <taxon>Kitasatosporales</taxon>
        <taxon>Streptomycetaceae</taxon>
        <taxon>Streptomyces</taxon>
    </lineage>
</organism>